<keyword evidence="3" id="KW-1185">Reference proteome</keyword>
<dbReference type="InterPro" id="IPR029044">
    <property type="entry name" value="Nucleotide-diphossugar_trans"/>
</dbReference>
<reference evidence="2 3" key="1">
    <citation type="submission" date="2017-06" db="EMBL/GenBank/DDBJ databases">
        <title>Draft genome sequence of anaerobic fermentative bacterium Anaeromicrobium sediminis DY2726D isolated from West Pacific Ocean sediments.</title>
        <authorList>
            <person name="Zeng X."/>
        </authorList>
    </citation>
    <scope>NUCLEOTIDE SEQUENCE [LARGE SCALE GENOMIC DNA]</scope>
    <source>
        <strain evidence="2 3">DY2726D</strain>
    </source>
</reference>
<evidence type="ECO:0000313" key="2">
    <source>
        <dbReference type="EMBL" id="PAB60916.1"/>
    </source>
</evidence>
<dbReference type="Proteomes" id="UP000216024">
    <property type="component" value="Unassembled WGS sequence"/>
</dbReference>
<feature type="domain" description="Nucleotidyl transferase" evidence="1">
    <location>
        <begin position="2"/>
        <end position="243"/>
    </location>
</feature>
<evidence type="ECO:0000259" key="1">
    <source>
        <dbReference type="Pfam" id="PF00483"/>
    </source>
</evidence>
<dbReference type="Pfam" id="PF00483">
    <property type="entry name" value="NTP_transferase"/>
    <property type="match status" value="1"/>
</dbReference>
<dbReference type="PANTHER" id="PTHR47183">
    <property type="entry name" value="GLUCOSE-1-PHOSPHATE CYTIDYLYLTRANSFERASE-RELATED"/>
    <property type="match status" value="1"/>
</dbReference>
<name>A0A267MN10_9FIRM</name>
<keyword evidence="2" id="KW-0808">Transferase</keyword>
<sequence length="255" mass="30105">MKVVILCGGKGVRMKKITEDIPKPMAPIGDRPILWHIMKNYMHYGFNDFILLLGYKGDKIKEYFLDYKWRNSDFILDTRYGEKKVNYINGGEKWRITFIDTGLHTMTGGRVKQIKKYIKNTFFLTYGDGLSDINIKKLLDYHKERGKIGTVTGVNRNSQYGILDVEKGMVKEFKEKPNNKEIINGGFFVFEPEFFSYIEDEEKSILERKPLMTLATQNELAVYEHKGFWMAMDTYKDVLEVNKMWNEKRAKWKVW</sequence>
<gene>
    <name evidence="2" type="ORF">CCE28_00335</name>
</gene>
<dbReference type="GO" id="GO:0047343">
    <property type="term" value="F:glucose-1-phosphate cytidylyltransferase activity"/>
    <property type="evidence" value="ECO:0007669"/>
    <property type="project" value="InterPro"/>
</dbReference>
<proteinExistence type="predicted"/>
<dbReference type="InterPro" id="IPR005835">
    <property type="entry name" value="NTP_transferase_dom"/>
</dbReference>
<accession>A0A267MN10</accession>
<dbReference type="AlphaFoldDB" id="A0A267MN10"/>
<dbReference type="EMBL" id="NIBG01000001">
    <property type="protein sequence ID" value="PAB60916.1"/>
    <property type="molecule type" value="Genomic_DNA"/>
</dbReference>
<dbReference type="InterPro" id="IPR013446">
    <property type="entry name" value="G1P_cyt_trans-like"/>
</dbReference>
<organism evidence="2 3">
    <name type="scientific">Anaeromicrobium sediminis</name>
    <dbReference type="NCBI Taxonomy" id="1478221"/>
    <lineage>
        <taxon>Bacteria</taxon>
        <taxon>Bacillati</taxon>
        <taxon>Bacillota</taxon>
        <taxon>Clostridia</taxon>
        <taxon>Peptostreptococcales</taxon>
        <taxon>Thermotaleaceae</taxon>
        <taxon>Anaeromicrobium</taxon>
    </lineage>
</organism>
<dbReference type="PANTHER" id="PTHR47183:SF2">
    <property type="entry name" value="GLUCOSE-1-PHOSPHATE CYTIDYLYLTRANSFERASE-RELATED"/>
    <property type="match status" value="1"/>
</dbReference>
<dbReference type="RefSeq" id="WP_095129823.1">
    <property type="nucleotide sequence ID" value="NZ_NIBG01000001.1"/>
</dbReference>
<evidence type="ECO:0000313" key="3">
    <source>
        <dbReference type="Proteomes" id="UP000216024"/>
    </source>
</evidence>
<dbReference type="Gene3D" id="3.90.550.10">
    <property type="entry name" value="Spore Coat Polysaccharide Biosynthesis Protein SpsA, Chain A"/>
    <property type="match status" value="1"/>
</dbReference>
<dbReference type="SUPFAM" id="SSF53448">
    <property type="entry name" value="Nucleotide-diphospho-sugar transferases"/>
    <property type="match status" value="1"/>
</dbReference>
<dbReference type="OrthoDB" id="9801899at2"/>
<dbReference type="CDD" id="cd02524">
    <property type="entry name" value="G1P_cytidylyltransferase"/>
    <property type="match status" value="1"/>
</dbReference>
<protein>
    <submittedName>
        <fullName evidence="2">Glucose-1-phosphate cytidylyltransferase</fullName>
    </submittedName>
</protein>
<keyword evidence="2" id="KW-0548">Nucleotidyltransferase</keyword>
<comment type="caution">
    <text evidence="2">The sequence shown here is derived from an EMBL/GenBank/DDBJ whole genome shotgun (WGS) entry which is preliminary data.</text>
</comment>